<organism evidence="1">
    <name type="scientific">Microcystis aeruginosa (strain PCC 7806)</name>
    <dbReference type="NCBI Taxonomy" id="267872"/>
    <lineage>
        <taxon>Bacteria</taxon>
        <taxon>Bacillati</taxon>
        <taxon>Cyanobacteriota</taxon>
        <taxon>Cyanophyceae</taxon>
        <taxon>Oscillatoriophycideae</taxon>
        <taxon>Chroococcales</taxon>
        <taxon>Microcystaceae</taxon>
        <taxon>Microcystis</taxon>
    </lineage>
</organism>
<dbReference type="RefSeq" id="WP_002749546.1">
    <property type="nucleotide sequence ID" value="NZ_CP130696.1"/>
</dbReference>
<dbReference type="EMBL" id="AM778958">
    <property type="protein sequence ID" value="CAO88663.1"/>
    <property type="molecule type" value="Genomic_DNA"/>
</dbReference>
<reference evidence="1" key="1">
    <citation type="submission" date="2007-08" db="EMBL/GenBank/DDBJ databases">
        <authorList>
            <person name="Frangeul L."/>
        </authorList>
    </citation>
    <scope>NUCLEOTIDE SEQUENCE</scope>
    <source>
        <strain evidence="1">PCC 7806</strain>
    </source>
</reference>
<dbReference type="AlphaFoldDB" id="A8YNV2"/>
<accession>A8YNV2</accession>
<proteinExistence type="predicted"/>
<protein>
    <submittedName>
        <fullName evidence="1">Uncharacterized protein</fullName>
    </submittedName>
</protein>
<gene>
    <name evidence="1" type="ORF">IPF_1857</name>
</gene>
<name>A8YNV2_MICA7</name>
<evidence type="ECO:0000313" key="1">
    <source>
        <dbReference type="EMBL" id="CAO88663.1"/>
    </source>
</evidence>
<sequence>MKPLLRAYLKKLFWRGIMVKNQQLVATKAVDEVSDVTNVNDPYNIAKQGGKHSGFYNEYAKKSDSQIRKGIESINKQIYEYRIC</sequence>